<comment type="subcellular location">
    <subcellularLocation>
        <location evidence="1">Secreted</location>
    </subcellularLocation>
</comment>
<evidence type="ECO:0000313" key="8">
    <source>
        <dbReference type="Ensembl" id="ENSLLTP00000008184.1"/>
    </source>
</evidence>
<dbReference type="InterPro" id="IPR037941">
    <property type="entry name" value="SeP"/>
</dbReference>
<evidence type="ECO:0000313" key="9">
    <source>
        <dbReference type="Proteomes" id="UP000694406"/>
    </source>
</evidence>
<reference evidence="8" key="2">
    <citation type="submission" date="2025-09" db="UniProtKB">
        <authorList>
            <consortium name="Ensembl"/>
        </authorList>
    </citation>
    <scope>IDENTIFICATION</scope>
</reference>
<keyword evidence="4" id="KW-0712">Selenocysteine</keyword>
<evidence type="ECO:0000256" key="1">
    <source>
        <dbReference type="ARBA" id="ARBA00004613"/>
    </source>
</evidence>
<keyword evidence="3" id="KW-0732">Signal</keyword>
<feature type="domain" description="Selenoprotein P N-terminal" evidence="7">
    <location>
        <begin position="1"/>
        <end position="186"/>
    </location>
</feature>
<evidence type="ECO:0000256" key="3">
    <source>
        <dbReference type="ARBA" id="ARBA00022729"/>
    </source>
</evidence>
<evidence type="ECO:0000256" key="2">
    <source>
        <dbReference type="ARBA" id="ARBA00022525"/>
    </source>
</evidence>
<dbReference type="Ensembl" id="ENSLLTT00000008491.1">
    <property type="protein sequence ID" value="ENSLLTP00000008184.1"/>
    <property type="gene ID" value="ENSLLTG00000006208.1"/>
</dbReference>
<dbReference type="Proteomes" id="UP000694406">
    <property type="component" value="Unplaced"/>
</dbReference>
<proteinExistence type="predicted"/>
<name>A0A8C5RTY8_LATLA</name>
<feature type="compositionally biased region" description="Basic residues" evidence="6">
    <location>
        <begin position="153"/>
        <end position="174"/>
    </location>
</feature>
<organism evidence="8 9">
    <name type="scientific">Laticauda laticaudata</name>
    <name type="common">Blue-ringed sea krait</name>
    <name type="synonym">Blue-lipped sea krait</name>
    <dbReference type="NCBI Taxonomy" id="8630"/>
    <lineage>
        <taxon>Eukaryota</taxon>
        <taxon>Metazoa</taxon>
        <taxon>Chordata</taxon>
        <taxon>Craniata</taxon>
        <taxon>Vertebrata</taxon>
        <taxon>Euteleostomi</taxon>
        <taxon>Lepidosauria</taxon>
        <taxon>Squamata</taxon>
        <taxon>Bifurcata</taxon>
        <taxon>Unidentata</taxon>
        <taxon>Episquamata</taxon>
        <taxon>Toxicofera</taxon>
        <taxon>Serpentes</taxon>
        <taxon>Colubroidea</taxon>
        <taxon>Elapidae</taxon>
        <taxon>Laticaudinae</taxon>
        <taxon>Laticauda</taxon>
    </lineage>
</organism>
<reference evidence="8" key="1">
    <citation type="submission" date="2025-08" db="UniProtKB">
        <authorList>
            <consortium name="Ensembl"/>
        </authorList>
    </citation>
    <scope>IDENTIFICATION</scope>
</reference>
<sequence>YLCLLQASRLEDLQLKLGSSGLVNITFIVVNHQGHHSQLKYQLLREKVSEDIPVYQQNATQPDVWATLRGKKDDFLIYDRCGRLVYHLGLPYTFLSFPYVEKAIQIAYCEDTCGNCSYITPEIEEICKRISENSEEKQIVAASASQLSPTEHPHHRHPHHHQHYHPHHHHHGHHPKGDRPEVNNQHNSSALSLDPAKAALLSAAIALQGDRL</sequence>
<dbReference type="GeneTree" id="ENSGT00510000049326"/>
<keyword evidence="9" id="KW-1185">Reference proteome</keyword>
<evidence type="ECO:0000256" key="6">
    <source>
        <dbReference type="SAM" id="MobiDB-lite"/>
    </source>
</evidence>
<dbReference type="AlphaFoldDB" id="A0A8C5RTY8"/>
<gene>
    <name evidence="8" type="primary">SELENOP</name>
</gene>
<dbReference type="PANTHER" id="PTHR10105">
    <property type="entry name" value="SELENOPROTEIN P"/>
    <property type="match status" value="1"/>
</dbReference>
<keyword evidence="5" id="KW-0325">Glycoprotein</keyword>
<keyword evidence="2" id="KW-0964">Secreted</keyword>
<dbReference type="InterPro" id="IPR007671">
    <property type="entry name" value="Selenoprotein-P_N"/>
</dbReference>
<dbReference type="PANTHER" id="PTHR10105:SF3">
    <property type="entry name" value="SELENOPROTEIN P"/>
    <property type="match status" value="1"/>
</dbReference>
<dbReference type="GO" id="GO:0008430">
    <property type="term" value="F:selenium binding"/>
    <property type="evidence" value="ECO:0007669"/>
    <property type="project" value="InterPro"/>
</dbReference>
<protein>
    <submittedName>
        <fullName evidence="8">Selenoprotein P</fullName>
    </submittedName>
</protein>
<evidence type="ECO:0000256" key="4">
    <source>
        <dbReference type="ARBA" id="ARBA00022933"/>
    </source>
</evidence>
<dbReference type="GO" id="GO:0001887">
    <property type="term" value="P:selenium compound metabolic process"/>
    <property type="evidence" value="ECO:0007669"/>
    <property type="project" value="TreeGrafter"/>
</dbReference>
<feature type="region of interest" description="Disordered" evidence="6">
    <location>
        <begin position="138"/>
        <end position="188"/>
    </location>
</feature>
<evidence type="ECO:0000259" key="7">
    <source>
        <dbReference type="Pfam" id="PF04592"/>
    </source>
</evidence>
<accession>A0A8C5RTY8</accession>
<evidence type="ECO:0000256" key="5">
    <source>
        <dbReference type="ARBA" id="ARBA00023180"/>
    </source>
</evidence>
<dbReference type="GO" id="GO:0005576">
    <property type="term" value="C:extracellular region"/>
    <property type="evidence" value="ECO:0007669"/>
    <property type="project" value="UniProtKB-SubCell"/>
</dbReference>
<dbReference type="Pfam" id="PF04592">
    <property type="entry name" value="SelP_N"/>
    <property type="match status" value="1"/>
</dbReference>